<accession>A0A9J6ACZ9</accession>
<feature type="compositionally biased region" description="Basic and acidic residues" evidence="1">
    <location>
        <begin position="1"/>
        <end position="11"/>
    </location>
</feature>
<proteinExistence type="predicted"/>
<evidence type="ECO:0000313" key="2">
    <source>
        <dbReference type="EMBL" id="KAG5622329.1"/>
    </source>
</evidence>
<feature type="region of interest" description="Disordered" evidence="1">
    <location>
        <begin position="1"/>
        <end position="43"/>
    </location>
</feature>
<evidence type="ECO:0000256" key="1">
    <source>
        <dbReference type="SAM" id="MobiDB-lite"/>
    </source>
</evidence>
<dbReference type="AlphaFoldDB" id="A0A9J6ACZ9"/>
<dbReference type="Proteomes" id="UP000824120">
    <property type="component" value="Chromosome 2"/>
</dbReference>
<keyword evidence="3" id="KW-1185">Reference proteome</keyword>
<name>A0A9J6ACZ9_SOLCO</name>
<feature type="compositionally biased region" description="Acidic residues" evidence="1">
    <location>
        <begin position="26"/>
        <end position="37"/>
    </location>
</feature>
<comment type="caution">
    <text evidence="2">The sequence shown here is derived from an EMBL/GenBank/DDBJ whole genome shotgun (WGS) entry which is preliminary data.</text>
</comment>
<dbReference type="EMBL" id="JACXVP010000002">
    <property type="protein sequence ID" value="KAG5622329.1"/>
    <property type="molecule type" value="Genomic_DNA"/>
</dbReference>
<gene>
    <name evidence="2" type="ORF">H5410_007547</name>
</gene>
<protein>
    <submittedName>
        <fullName evidence="2">Uncharacterized protein</fullName>
    </submittedName>
</protein>
<organism evidence="2 3">
    <name type="scientific">Solanum commersonii</name>
    <name type="common">Commerson's wild potato</name>
    <name type="synonym">Commerson's nightshade</name>
    <dbReference type="NCBI Taxonomy" id="4109"/>
    <lineage>
        <taxon>Eukaryota</taxon>
        <taxon>Viridiplantae</taxon>
        <taxon>Streptophyta</taxon>
        <taxon>Embryophyta</taxon>
        <taxon>Tracheophyta</taxon>
        <taxon>Spermatophyta</taxon>
        <taxon>Magnoliopsida</taxon>
        <taxon>eudicotyledons</taxon>
        <taxon>Gunneridae</taxon>
        <taxon>Pentapetalae</taxon>
        <taxon>asterids</taxon>
        <taxon>lamiids</taxon>
        <taxon>Solanales</taxon>
        <taxon>Solanaceae</taxon>
        <taxon>Solanoideae</taxon>
        <taxon>Solaneae</taxon>
        <taxon>Solanum</taxon>
    </lineage>
</organism>
<sequence>MNGDANEHDHAQNGGANKQVPNNEDRENDNEQNDDGEERMPTN</sequence>
<evidence type="ECO:0000313" key="3">
    <source>
        <dbReference type="Proteomes" id="UP000824120"/>
    </source>
</evidence>
<reference evidence="2 3" key="1">
    <citation type="submission" date="2020-09" db="EMBL/GenBank/DDBJ databases">
        <title>De no assembly of potato wild relative species, Solanum commersonii.</title>
        <authorList>
            <person name="Cho K."/>
        </authorList>
    </citation>
    <scope>NUCLEOTIDE SEQUENCE [LARGE SCALE GENOMIC DNA]</scope>
    <source>
        <strain evidence="2">LZ3.2</strain>
        <tissue evidence="2">Leaf</tissue>
    </source>
</reference>